<comment type="caution">
    <text evidence="1">The sequence shown here is derived from an EMBL/GenBank/DDBJ whole genome shotgun (WGS) entry which is preliminary data.</text>
</comment>
<gene>
    <name evidence="1" type="ORF">L195_g012768</name>
</gene>
<reference evidence="1 2" key="2">
    <citation type="journal article" date="2017" name="Front. Plant Sci.">
        <title>Gene Classification and Mining of Molecular Markers Useful in Red Clover (Trifolium pratense) Breeding.</title>
        <authorList>
            <person name="Istvanek J."/>
            <person name="Dluhosova J."/>
            <person name="Dluhos P."/>
            <person name="Patkova L."/>
            <person name="Nedelnik J."/>
            <person name="Repkova J."/>
        </authorList>
    </citation>
    <scope>NUCLEOTIDE SEQUENCE [LARGE SCALE GENOMIC DNA]</scope>
    <source>
        <strain evidence="2">cv. Tatra</strain>
        <tissue evidence="1">Young leaves</tissue>
    </source>
</reference>
<proteinExistence type="predicted"/>
<dbReference type="AlphaFoldDB" id="A0A2K3PL98"/>
<accession>A0A2K3PL98</accession>
<evidence type="ECO:0000313" key="2">
    <source>
        <dbReference type="Proteomes" id="UP000236291"/>
    </source>
</evidence>
<name>A0A2K3PL98_TRIPR</name>
<evidence type="ECO:0000313" key="1">
    <source>
        <dbReference type="EMBL" id="PNY16059.1"/>
    </source>
</evidence>
<protein>
    <submittedName>
        <fullName evidence="1">Uncharacterized protein</fullName>
    </submittedName>
</protein>
<reference evidence="1 2" key="1">
    <citation type="journal article" date="2014" name="Am. J. Bot.">
        <title>Genome assembly and annotation for red clover (Trifolium pratense; Fabaceae).</title>
        <authorList>
            <person name="Istvanek J."/>
            <person name="Jaros M."/>
            <person name="Krenek A."/>
            <person name="Repkova J."/>
        </authorList>
    </citation>
    <scope>NUCLEOTIDE SEQUENCE [LARGE SCALE GENOMIC DNA]</scope>
    <source>
        <strain evidence="2">cv. Tatra</strain>
        <tissue evidence="1">Young leaves</tissue>
    </source>
</reference>
<sequence length="150" mass="17928">MKWRWRLLQSSDTAHWKEVLVAKYGDHILQDVNWSNGSSPSFVTLWWKDIRDLEVCVESRNWIVDSIDRRLGNVCISDVVENREGESRSWKLLWRRNLFQWEEESVAQLLVTIENVTLSHEEDKWWWNVSPKGCFTVKSAYDVLLREYLG</sequence>
<dbReference type="Proteomes" id="UP000236291">
    <property type="component" value="Unassembled WGS sequence"/>
</dbReference>
<dbReference type="EMBL" id="ASHM01008194">
    <property type="protein sequence ID" value="PNY16059.1"/>
    <property type="molecule type" value="Genomic_DNA"/>
</dbReference>
<organism evidence="1 2">
    <name type="scientific">Trifolium pratense</name>
    <name type="common">Red clover</name>
    <dbReference type="NCBI Taxonomy" id="57577"/>
    <lineage>
        <taxon>Eukaryota</taxon>
        <taxon>Viridiplantae</taxon>
        <taxon>Streptophyta</taxon>
        <taxon>Embryophyta</taxon>
        <taxon>Tracheophyta</taxon>
        <taxon>Spermatophyta</taxon>
        <taxon>Magnoliopsida</taxon>
        <taxon>eudicotyledons</taxon>
        <taxon>Gunneridae</taxon>
        <taxon>Pentapetalae</taxon>
        <taxon>rosids</taxon>
        <taxon>fabids</taxon>
        <taxon>Fabales</taxon>
        <taxon>Fabaceae</taxon>
        <taxon>Papilionoideae</taxon>
        <taxon>50 kb inversion clade</taxon>
        <taxon>NPAAA clade</taxon>
        <taxon>Hologalegina</taxon>
        <taxon>IRL clade</taxon>
        <taxon>Trifolieae</taxon>
        <taxon>Trifolium</taxon>
    </lineage>
</organism>